<evidence type="ECO:0000313" key="4">
    <source>
        <dbReference type="Proteomes" id="UP000509122"/>
    </source>
</evidence>
<accession>A0A859IAV0</accession>
<dbReference type="EMBL" id="CP055264">
    <property type="protein sequence ID" value="QKX95085.1"/>
    <property type="molecule type" value="Genomic_DNA"/>
</dbReference>
<evidence type="ECO:0000256" key="2">
    <source>
        <dbReference type="SAM" id="Phobius"/>
    </source>
</evidence>
<evidence type="ECO:0000313" key="3">
    <source>
        <dbReference type="EMBL" id="QKX95085.1"/>
    </source>
</evidence>
<dbReference type="Gene3D" id="1.10.287.1490">
    <property type="match status" value="1"/>
</dbReference>
<name>A0A859IAV0_9MOLU</name>
<gene>
    <name evidence="3" type="ORF">RP166_0700</name>
</gene>
<feature type="transmembrane region" description="Helical" evidence="2">
    <location>
        <begin position="6"/>
        <end position="26"/>
    </location>
</feature>
<dbReference type="KEGG" id="rphy:RP166_0700"/>
<dbReference type="AlphaFoldDB" id="A0A859IAV0"/>
<keyword evidence="2" id="KW-0472">Membrane</keyword>
<dbReference type="Proteomes" id="UP000509122">
    <property type="component" value="Chromosome"/>
</dbReference>
<organism evidence="3 4">
    <name type="scientific">Rapeseed phyllody phytoplasma</name>
    <dbReference type="NCBI Taxonomy" id="2490543"/>
    <lineage>
        <taxon>Bacteria</taxon>
        <taxon>Bacillati</taxon>
        <taxon>Mycoplasmatota</taxon>
        <taxon>Mollicutes</taxon>
        <taxon>Acholeplasmatales</taxon>
        <taxon>Acholeplasmataceae</taxon>
        <taxon>Candidatus Phytoplasma</taxon>
        <taxon>16SrI (Aster yellows group)</taxon>
    </lineage>
</organism>
<proteinExistence type="predicted"/>
<protein>
    <submittedName>
        <fullName evidence="3">Uncharacterized protein</fullName>
    </submittedName>
</protein>
<keyword evidence="1" id="KW-0175">Coiled coil</keyword>
<sequence length="265" mass="31216">MNFFKKHWITILIILFFSIVIIIGLFKGISETKQEKKQISNYHEELDNNPKINHPPRTKRELETPKLKIKINQENYNKIKSYILSENEDEVLLLSDISKEEKTVIEEARASHKQTLEYRKEDKTDIDEKQQECNNLITQRDSITNQIPALKEQLKQKETELANKEKEIKDKQEELKITTNTDDKKRLQDEIQNLQGQTTEIVEQIMKIKREIANLEATREKYEANLSNAIKLKDSLQRDYDKSQNLYGDPLKSLNSLYEINPNEG</sequence>
<reference evidence="3 4" key="1">
    <citation type="submission" date="2020-06" db="EMBL/GenBank/DDBJ databases">
        <title>Complete genome sequence of Candidatus Phytoplasma asteris RP166.</title>
        <authorList>
            <person name="Cho S.-T."/>
            <person name="Zwolinska A."/>
            <person name="Huang W."/>
            <person name="Wouters R."/>
            <person name="Hogenhout S.A."/>
            <person name="Kuo C.-H."/>
        </authorList>
    </citation>
    <scope>NUCLEOTIDE SEQUENCE [LARGE SCALE GENOMIC DNA]</scope>
    <source>
        <strain evidence="3">RP166</strain>
    </source>
</reference>
<keyword evidence="2" id="KW-0812">Transmembrane</keyword>
<keyword evidence="2" id="KW-1133">Transmembrane helix</keyword>
<feature type="coiled-coil region" evidence="1">
    <location>
        <begin position="119"/>
        <end position="239"/>
    </location>
</feature>
<evidence type="ECO:0000256" key="1">
    <source>
        <dbReference type="SAM" id="Coils"/>
    </source>
</evidence>